<dbReference type="Gene3D" id="1.20.1270.70">
    <property type="entry name" value="Designed single chain three-helix bundle"/>
    <property type="match status" value="2"/>
</dbReference>
<dbReference type="Proteomes" id="UP000280586">
    <property type="component" value="Chromosome"/>
</dbReference>
<feature type="active site" description="Proton donor" evidence="8">
    <location>
        <position position="603"/>
    </location>
</feature>
<keyword evidence="9" id="KW-0175">Coiled coil</keyword>
<dbReference type="PRINTS" id="PR00738">
    <property type="entry name" value="GLHYDRLASE20"/>
</dbReference>
<comment type="similarity">
    <text evidence="1">Belongs to the glycosyl hydrolase 20 family.</text>
</comment>
<proteinExistence type="inferred from homology"/>
<dbReference type="Gene3D" id="2.60.120.260">
    <property type="entry name" value="Galactose-binding domain-like"/>
    <property type="match status" value="2"/>
</dbReference>
<dbReference type="SUPFAM" id="SSF49785">
    <property type="entry name" value="Galactose-binding domain-like"/>
    <property type="match status" value="1"/>
</dbReference>
<dbReference type="Gene3D" id="3.30.379.10">
    <property type="entry name" value="Chitobiase/beta-hexosaminidase domain 2-like"/>
    <property type="match status" value="1"/>
</dbReference>
<dbReference type="InterPro" id="IPR052764">
    <property type="entry name" value="GH20_Enzymes"/>
</dbReference>
<dbReference type="SUPFAM" id="SSF51445">
    <property type="entry name" value="(Trans)glycosidases"/>
    <property type="match status" value="1"/>
</dbReference>
<dbReference type="InterPro" id="IPR013320">
    <property type="entry name" value="ConA-like_dom_sf"/>
</dbReference>
<dbReference type="CDD" id="cd06564">
    <property type="entry name" value="GH20_DspB_LnbB-like"/>
    <property type="match status" value="1"/>
</dbReference>
<feature type="coiled-coil region" evidence="9">
    <location>
        <begin position="1348"/>
        <end position="1375"/>
    </location>
</feature>
<dbReference type="InterPro" id="IPR029018">
    <property type="entry name" value="Hex-like_dom2"/>
</dbReference>
<evidence type="ECO:0000256" key="6">
    <source>
        <dbReference type="ARBA" id="ARBA00023088"/>
    </source>
</evidence>
<evidence type="ECO:0000256" key="7">
    <source>
        <dbReference type="ARBA" id="ARBA00023295"/>
    </source>
</evidence>
<reference evidence="14 15" key="1">
    <citation type="submission" date="2017-09" db="EMBL/GenBank/DDBJ databases">
        <authorList>
            <person name="Thomas P."/>
            <person name="Seyboldt C."/>
        </authorList>
    </citation>
    <scope>NUCLEOTIDE SEQUENCE [LARGE SCALE GENOMIC DNA]</scope>
    <source>
        <strain evidence="14 15">DSM 7534</strain>
    </source>
</reference>
<dbReference type="Pfam" id="PF00728">
    <property type="entry name" value="Glyco_hydro_20"/>
    <property type="match status" value="1"/>
</dbReference>
<feature type="compositionally biased region" description="Low complexity" evidence="10">
    <location>
        <begin position="1396"/>
        <end position="1414"/>
    </location>
</feature>
<organism evidence="14 15">
    <name type="scientific">Clostridium septicum</name>
    <dbReference type="NCBI Taxonomy" id="1504"/>
    <lineage>
        <taxon>Bacteria</taxon>
        <taxon>Bacillati</taxon>
        <taxon>Bacillota</taxon>
        <taxon>Clostridia</taxon>
        <taxon>Eubacteriales</taxon>
        <taxon>Clostridiaceae</taxon>
        <taxon>Clostridium</taxon>
    </lineage>
</organism>
<evidence type="ECO:0000256" key="11">
    <source>
        <dbReference type="SAM" id="Phobius"/>
    </source>
</evidence>
<dbReference type="Pfam" id="PF02838">
    <property type="entry name" value="Glyco_hydro_20b"/>
    <property type="match status" value="1"/>
</dbReference>
<keyword evidence="7" id="KW-0326">Glycosidase</keyword>
<dbReference type="PANTHER" id="PTHR43678">
    <property type="entry name" value="PUTATIVE (AFU_ORTHOLOGUE AFUA_2G00640)-RELATED"/>
    <property type="match status" value="1"/>
</dbReference>
<dbReference type="InterPro" id="IPR000421">
    <property type="entry name" value="FA58C"/>
</dbReference>
<sequence>MIMNNKKLYGVVLSTILMLNSFTCVKAETNLVKKNIVLEPGVIATSSDNETADFVAGKAIDGVVDYQKATGQSRWASNTTSPTEENKKWLKIDLGEVKNFNEIVIDWERKNAINYTIEISDDDTNWKTIKEFTNSPTEYRQVIPLNQEEVARYIRLSILNYSETSTKRDTAGNDKTTTWNTVSVFELEVYSGELVEPSYTIDEVINNISAPVINKGDKKMPMPEVPEGFEIEFVGADYEQIIGADGTIYEPLVNTNVEVNFRVKKGEEERTTSPLNVVVLGKYESNTGNEKPKVIPELAEWHGTEGNFEISDNTKIIVDSAYSNELMKTANKFASDYKNILNKEITVEEGTEAVANSFFLTLDTADDGLCSEGNLITIDDSVKIEGKSAQGIFYATRSILQILKQNQTTLPQGVIRDYPKYKVRGFMLDVARKSYELSSLKELAENMAWYKLNDLQVHLNDNFAFLEDYMNDDKSNREDAFDAYAAFRLESNLRNDQGEGITSTDVFYTKNEFRDFIKEARDVSINIVPEIDTPAHSLSITKVFKDLALEGWSPHKPTRPLLDHLDLGNPRSLELVKGLLNEYMVGDNPVFDLDTVVHIGTDEYRTNSEQYRVFTDALLGHVQDSGRVVRMWGGLSILTGETPVRSDDVQLNVWNKEWANPIEMYELGYDLINTIDSELYSVPGADYYRDYLDAQNLYNNWEPNVMAKSYIPAGDNQMLGATYAIWNDQIDKRNKKTSEYDIFDRFYKPLPALAEKMWGDGEDKTFAELNELSSITGTAPNTNPYYTVKSDAPNYVEYSFEEKEILDKSGNNYNSISKKNVSFEAGKKGKALKLNGGESYVETPIKRVGLPNSISFWIKKNGNTPEGEQILFESPSKFDNYAIKAVDANGKVGFTRERNNFSFNYELPDDEWVYLTIGSVNERTMLFVNNKLVDTLGNRPISTLLIPFERIGSITNSFNGLIDEIVVGSELPLPRSNTYEAEDQLVVKEGSFVTLNAEKALNGSQLKTSTENDNLSLEFYGNEVSIYGRKAVGTCIVKVDLYKLVDGEEVLEESVNIDCYKNTMEDQALIYNKSFEENGSYKVKITNTGTKNPNANDAYNMIIDYFVVDEIIDEEVEEVNKTALKITIDYAEELILEGALEDVVPAVVNEFNKALEEAKEVYANEKATEVEVDASFKRLTNVIWMLEFKKGDKKSLQVLVDSAKALVEKEYTSDSWANLQKEIIVAEAVIADENAMQDEVDKALNSLKEAIDSLVKNNVDKSQLESFINKVEGLNKAEYIESTWNKFEKALEVAKNVLADENATQENVYTAYNNLVRAYMELRLIPDKSKLEDLINKIEKMDLSKYTKESVKTLNKELNKANKVLKDKNATQQEIDSVTKSLSLAVDKLEVKEVANSGNLNENNSVNNNTNKNSGKGGNLPNAGAVVSSAIIVILGAVAVISGLVILKRRNRKSE</sequence>
<dbReference type="PROSITE" id="PS50022">
    <property type="entry name" value="FA58C_3"/>
    <property type="match status" value="1"/>
</dbReference>
<evidence type="ECO:0000256" key="3">
    <source>
        <dbReference type="ARBA" id="ARBA00022525"/>
    </source>
</evidence>
<feature type="signal peptide" evidence="12">
    <location>
        <begin position="1"/>
        <end position="26"/>
    </location>
</feature>
<evidence type="ECO:0000256" key="1">
    <source>
        <dbReference type="ARBA" id="ARBA00006285"/>
    </source>
</evidence>
<evidence type="ECO:0000313" key="15">
    <source>
        <dbReference type="Proteomes" id="UP000280586"/>
    </source>
</evidence>
<keyword evidence="11" id="KW-0812">Transmembrane</keyword>
<dbReference type="InterPro" id="IPR017853">
    <property type="entry name" value="GH"/>
</dbReference>
<keyword evidence="3" id="KW-0964">Secreted</keyword>
<gene>
    <name evidence="14" type="ORF">CP523_12355</name>
</gene>
<keyword evidence="11" id="KW-1133">Transmembrane helix</keyword>
<keyword evidence="6" id="KW-0572">Peptidoglycan-anchor</keyword>
<dbReference type="SUPFAM" id="SSF55545">
    <property type="entry name" value="beta-N-acetylhexosaminidase-like domain"/>
    <property type="match status" value="1"/>
</dbReference>
<dbReference type="GO" id="GO:0004563">
    <property type="term" value="F:beta-N-acetylhexosaminidase activity"/>
    <property type="evidence" value="ECO:0007669"/>
    <property type="project" value="InterPro"/>
</dbReference>
<name>A0A9N7PLV4_CLOSE</name>
<dbReference type="GeneID" id="303561479"/>
<evidence type="ECO:0000256" key="4">
    <source>
        <dbReference type="ARBA" id="ARBA00022729"/>
    </source>
</evidence>
<feature type="region of interest" description="Disordered" evidence="10">
    <location>
        <begin position="1396"/>
        <end position="1417"/>
    </location>
</feature>
<evidence type="ECO:0000256" key="12">
    <source>
        <dbReference type="SAM" id="SignalP"/>
    </source>
</evidence>
<dbReference type="GO" id="GO:0005975">
    <property type="term" value="P:carbohydrate metabolic process"/>
    <property type="evidence" value="ECO:0007669"/>
    <property type="project" value="InterPro"/>
</dbReference>
<dbReference type="Pfam" id="PF07554">
    <property type="entry name" value="FIVAR"/>
    <property type="match status" value="4"/>
</dbReference>
<evidence type="ECO:0000313" key="14">
    <source>
        <dbReference type="EMBL" id="AYE35146.1"/>
    </source>
</evidence>
<dbReference type="InterPro" id="IPR019931">
    <property type="entry name" value="LPXTG_anchor"/>
</dbReference>
<feature type="chain" id="PRO_5040328285" evidence="12">
    <location>
        <begin position="27"/>
        <end position="1455"/>
    </location>
</feature>
<feature type="domain" description="F5/8 type C" evidence="13">
    <location>
        <begin position="24"/>
        <end position="192"/>
    </location>
</feature>
<dbReference type="Gene3D" id="1.20.1270.90">
    <property type="entry name" value="AF1782-like"/>
    <property type="match status" value="2"/>
</dbReference>
<keyword evidence="2" id="KW-0134">Cell wall</keyword>
<dbReference type="KEGG" id="csep:CP523_12355"/>
<dbReference type="Gene3D" id="3.20.20.80">
    <property type="entry name" value="Glycosidases"/>
    <property type="match status" value="1"/>
</dbReference>
<keyword evidence="5" id="KW-0378">Hydrolase</keyword>
<dbReference type="PANTHER" id="PTHR43678:SF1">
    <property type="entry name" value="BETA-N-ACETYLHEXOSAMINIDASE"/>
    <property type="match status" value="1"/>
</dbReference>
<dbReference type="Pfam" id="PF00746">
    <property type="entry name" value="Gram_pos_anchor"/>
    <property type="match status" value="1"/>
</dbReference>
<dbReference type="InterPro" id="IPR008979">
    <property type="entry name" value="Galactose-bd-like_sf"/>
</dbReference>
<evidence type="ECO:0000256" key="5">
    <source>
        <dbReference type="ARBA" id="ARBA00022801"/>
    </source>
</evidence>
<dbReference type="Gene3D" id="2.60.120.200">
    <property type="match status" value="1"/>
</dbReference>
<dbReference type="InterPro" id="IPR015882">
    <property type="entry name" value="HEX_bac_N"/>
</dbReference>
<evidence type="ECO:0000256" key="8">
    <source>
        <dbReference type="PIRSR" id="PIRSR625705-1"/>
    </source>
</evidence>
<evidence type="ECO:0000259" key="13">
    <source>
        <dbReference type="PROSITE" id="PS50022"/>
    </source>
</evidence>
<feature type="transmembrane region" description="Helical" evidence="11">
    <location>
        <begin position="1423"/>
        <end position="1447"/>
    </location>
</feature>
<dbReference type="SUPFAM" id="SSF49899">
    <property type="entry name" value="Concanavalin A-like lectins/glucanases"/>
    <property type="match status" value="1"/>
</dbReference>
<dbReference type="InterPro" id="IPR015883">
    <property type="entry name" value="Glyco_hydro_20_cat"/>
</dbReference>
<dbReference type="InterPro" id="IPR025705">
    <property type="entry name" value="Beta_hexosaminidase_sua/sub"/>
</dbReference>
<evidence type="ECO:0000256" key="10">
    <source>
        <dbReference type="SAM" id="MobiDB-lite"/>
    </source>
</evidence>
<dbReference type="RefSeq" id="WP_120140915.1">
    <property type="nucleotide sequence ID" value="NZ_CP023671.1"/>
</dbReference>
<evidence type="ECO:0000256" key="9">
    <source>
        <dbReference type="SAM" id="Coils"/>
    </source>
</evidence>
<protein>
    <submittedName>
        <fullName evidence="14">Cell wall anchor protein</fullName>
    </submittedName>
</protein>
<keyword evidence="4 12" id="KW-0732">Signal</keyword>
<dbReference type="EMBL" id="CP023671">
    <property type="protein sequence ID" value="AYE35146.1"/>
    <property type="molecule type" value="Genomic_DNA"/>
</dbReference>
<evidence type="ECO:0000256" key="2">
    <source>
        <dbReference type="ARBA" id="ARBA00022512"/>
    </source>
</evidence>
<accession>A0A9N7PLV4</accession>
<dbReference type="Pfam" id="PF00754">
    <property type="entry name" value="F5_F8_type_C"/>
    <property type="match status" value="1"/>
</dbReference>
<keyword evidence="11" id="KW-0472">Membrane</keyword>